<evidence type="ECO:0000256" key="10">
    <source>
        <dbReference type="SAM" id="Phobius"/>
    </source>
</evidence>
<keyword evidence="4 8" id="KW-0297">G-protein coupled receptor</keyword>
<evidence type="ECO:0000256" key="7">
    <source>
        <dbReference type="ARBA" id="ARBA00023224"/>
    </source>
</evidence>
<feature type="region of interest" description="Disordered" evidence="9">
    <location>
        <begin position="345"/>
        <end position="366"/>
    </location>
</feature>
<evidence type="ECO:0000256" key="1">
    <source>
        <dbReference type="ARBA" id="ARBA00004141"/>
    </source>
</evidence>
<dbReference type="PROSITE" id="PS50262">
    <property type="entry name" value="G_PROTEIN_RECEP_F1_2"/>
    <property type="match status" value="1"/>
</dbReference>
<feature type="transmembrane region" description="Helical" evidence="10">
    <location>
        <begin position="197"/>
        <end position="220"/>
    </location>
</feature>
<dbReference type="PRINTS" id="PR00237">
    <property type="entry name" value="GPCRRHODOPSN"/>
</dbReference>
<dbReference type="SUPFAM" id="SSF81321">
    <property type="entry name" value="Family A G protein-coupled receptor-like"/>
    <property type="match status" value="1"/>
</dbReference>
<feature type="transmembrane region" description="Helical" evidence="10">
    <location>
        <begin position="32"/>
        <end position="55"/>
    </location>
</feature>
<dbReference type="Gene3D" id="1.20.1070.10">
    <property type="entry name" value="Rhodopsin 7-helix transmembrane proteins"/>
    <property type="match status" value="1"/>
</dbReference>
<comment type="subcellular location">
    <subcellularLocation>
        <location evidence="1">Membrane</location>
        <topology evidence="1">Multi-pass membrane protein</topology>
    </subcellularLocation>
</comment>
<protein>
    <submittedName>
        <fullName evidence="12">Kappa-type opioid receptor</fullName>
    </submittedName>
</protein>
<feature type="transmembrane region" description="Helical" evidence="10">
    <location>
        <begin position="67"/>
        <end position="89"/>
    </location>
</feature>
<organism evidence="12 13">
    <name type="scientific">Stylophora pistillata</name>
    <name type="common">Smooth cauliflower coral</name>
    <dbReference type="NCBI Taxonomy" id="50429"/>
    <lineage>
        <taxon>Eukaryota</taxon>
        <taxon>Metazoa</taxon>
        <taxon>Cnidaria</taxon>
        <taxon>Anthozoa</taxon>
        <taxon>Hexacorallia</taxon>
        <taxon>Scleractinia</taxon>
        <taxon>Astrocoeniina</taxon>
        <taxon>Pocilloporidae</taxon>
        <taxon>Stylophora</taxon>
    </lineage>
</organism>
<accession>A0A2B4SKQ4</accession>
<feature type="region of interest" description="Disordered" evidence="9">
    <location>
        <begin position="1"/>
        <end position="22"/>
    </location>
</feature>
<keyword evidence="5 10" id="KW-0472">Membrane</keyword>
<sequence>METHENDTVTSPGTVNSSDGQLNGPSPIHKTIYTILYSIIIFVALVGNLLLIFIIKRRPETRSLTGFLFVNMAVADLLVALITMPVSLYTLYTGGVWATGIFGHVTCSLVFFTFHVTLEASILSLLMMSVDRYFAVAHPLRRFETFRKARVLSVFIWLNAMIFSIPVAIVWRLVDWDGSLLCGPKFDELGKFGLTGFYTYLFILMYLVPLIIITILYTLICCTLWRRSMPGEASSETEKRNEITKRRVVRMLVIITAVFALCWFPAHFYHMLLAYRLDVHKKLPHYIMTLCFALGHANSAVNPWLYMMLNEKFRIALSATLHGRGPRMRAGSNRSQSITKYTSIKGGNSFKTRRSKQEKSKAETYM</sequence>
<dbReference type="AlphaFoldDB" id="A0A2B4SKQ4"/>
<dbReference type="OrthoDB" id="5962650at2759"/>
<comment type="caution">
    <text evidence="12">The sequence shown here is derived from an EMBL/GenBank/DDBJ whole genome shotgun (WGS) entry which is preliminary data.</text>
</comment>
<dbReference type="SMART" id="SM01381">
    <property type="entry name" value="7TM_GPCR_Srsx"/>
    <property type="match status" value="1"/>
</dbReference>
<dbReference type="EMBL" id="LSMT01000038">
    <property type="protein sequence ID" value="PFX31264.1"/>
    <property type="molecule type" value="Genomic_DNA"/>
</dbReference>
<proteinExistence type="inferred from homology"/>
<evidence type="ECO:0000256" key="8">
    <source>
        <dbReference type="RuleBase" id="RU000688"/>
    </source>
</evidence>
<evidence type="ECO:0000256" key="4">
    <source>
        <dbReference type="ARBA" id="ARBA00023040"/>
    </source>
</evidence>
<dbReference type="STRING" id="50429.A0A2B4SKQ4"/>
<keyword evidence="6 8" id="KW-0675">Receptor</keyword>
<keyword evidence="13" id="KW-1185">Reference proteome</keyword>
<keyword evidence="7 8" id="KW-0807">Transducer</keyword>
<feature type="compositionally biased region" description="Polar residues" evidence="9">
    <location>
        <begin position="8"/>
        <end position="22"/>
    </location>
</feature>
<feature type="transmembrane region" description="Helical" evidence="10">
    <location>
        <begin position="101"/>
        <end position="130"/>
    </location>
</feature>
<dbReference type="PROSITE" id="PS00237">
    <property type="entry name" value="G_PROTEIN_RECEP_F1_1"/>
    <property type="match status" value="1"/>
</dbReference>
<evidence type="ECO:0000313" key="12">
    <source>
        <dbReference type="EMBL" id="PFX31264.1"/>
    </source>
</evidence>
<feature type="compositionally biased region" description="Basic and acidic residues" evidence="9">
    <location>
        <begin position="355"/>
        <end position="366"/>
    </location>
</feature>
<reference evidence="13" key="1">
    <citation type="journal article" date="2017" name="bioRxiv">
        <title>Comparative analysis of the genomes of Stylophora pistillata and Acropora digitifera provides evidence for extensive differences between species of corals.</title>
        <authorList>
            <person name="Voolstra C.R."/>
            <person name="Li Y."/>
            <person name="Liew Y.J."/>
            <person name="Baumgarten S."/>
            <person name="Zoccola D."/>
            <person name="Flot J.-F."/>
            <person name="Tambutte S."/>
            <person name="Allemand D."/>
            <person name="Aranda M."/>
        </authorList>
    </citation>
    <scope>NUCLEOTIDE SEQUENCE [LARGE SCALE GENOMIC DNA]</scope>
</reference>
<dbReference type="GO" id="GO:0005886">
    <property type="term" value="C:plasma membrane"/>
    <property type="evidence" value="ECO:0007669"/>
    <property type="project" value="TreeGrafter"/>
</dbReference>
<evidence type="ECO:0000256" key="3">
    <source>
        <dbReference type="ARBA" id="ARBA00022989"/>
    </source>
</evidence>
<name>A0A2B4SKQ4_STYPI</name>
<gene>
    <name evidence="12" type="primary">Oprk1</name>
    <name evidence="12" type="ORF">AWC38_SpisGene3898</name>
</gene>
<feature type="transmembrane region" description="Helical" evidence="10">
    <location>
        <begin position="286"/>
        <end position="306"/>
    </location>
</feature>
<evidence type="ECO:0000256" key="6">
    <source>
        <dbReference type="ARBA" id="ARBA00023170"/>
    </source>
</evidence>
<evidence type="ECO:0000256" key="9">
    <source>
        <dbReference type="SAM" id="MobiDB-lite"/>
    </source>
</evidence>
<dbReference type="PANTHER" id="PTHR45695:SF9">
    <property type="entry name" value="LEUCOKININ RECEPTOR"/>
    <property type="match status" value="1"/>
</dbReference>
<keyword evidence="3 10" id="KW-1133">Transmembrane helix</keyword>
<evidence type="ECO:0000313" key="13">
    <source>
        <dbReference type="Proteomes" id="UP000225706"/>
    </source>
</evidence>
<keyword evidence="2 8" id="KW-0812">Transmembrane</keyword>
<evidence type="ECO:0000256" key="5">
    <source>
        <dbReference type="ARBA" id="ARBA00023136"/>
    </source>
</evidence>
<feature type="transmembrane region" description="Helical" evidence="10">
    <location>
        <begin position="248"/>
        <end position="266"/>
    </location>
</feature>
<comment type="similarity">
    <text evidence="8">Belongs to the G-protein coupled receptor 1 family.</text>
</comment>
<dbReference type="PANTHER" id="PTHR45695">
    <property type="entry name" value="LEUCOKININ RECEPTOR-RELATED"/>
    <property type="match status" value="1"/>
</dbReference>
<dbReference type="Pfam" id="PF00001">
    <property type="entry name" value="7tm_1"/>
    <property type="match status" value="1"/>
</dbReference>
<dbReference type="Proteomes" id="UP000225706">
    <property type="component" value="Unassembled WGS sequence"/>
</dbReference>
<feature type="domain" description="G-protein coupled receptors family 1 profile" evidence="11">
    <location>
        <begin position="47"/>
        <end position="306"/>
    </location>
</feature>
<evidence type="ECO:0000256" key="2">
    <source>
        <dbReference type="ARBA" id="ARBA00022692"/>
    </source>
</evidence>
<evidence type="ECO:0000259" key="11">
    <source>
        <dbReference type="PROSITE" id="PS50262"/>
    </source>
</evidence>
<dbReference type="InterPro" id="IPR000276">
    <property type="entry name" value="GPCR_Rhodpsn"/>
</dbReference>
<dbReference type="InterPro" id="IPR017452">
    <property type="entry name" value="GPCR_Rhodpsn_7TM"/>
</dbReference>
<feature type="transmembrane region" description="Helical" evidence="10">
    <location>
        <begin position="151"/>
        <end position="171"/>
    </location>
</feature>
<dbReference type="FunFam" id="1.20.1070.10:FF:000291">
    <property type="entry name" value="Predicted protein"/>
    <property type="match status" value="1"/>
</dbReference>
<dbReference type="GO" id="GO:0004930">
    <property type="term" value="F:G protein-coupled receptor activity"/>
    <property type="evidence" value="ECO:0007669"/>
    <property type="project" value="UniProtKB-KW"/>
</dbReference>